<accession>A0AAJ1W4N6</accession>
<reference evidence="1" key="1">
    <citation type="submission" date="2023-06" db="EMBL/GenBank/DDBJ databases">
        <title>Identification of two novel mycobacterium reveal diversities and complexities of Mycobacterium gordonae clade.</title>
        <authorList>
            <person name="Matsumoto Y."/>
            <person name="Nakamura S."/>
            <person name="Motooka D."/>
            <person name="Fukushima K."/>
        </authorList>
    </citation>
    <scope>NUCLEOTIDE SEQUENCE</scope>
    <source>
        <strain evidence="1">TY812</strain>
    </source>
</reference>
<evidence type="ECO:0000313" key="1">
    <source>
        <dbReference type="EMBL" id="MDP7739655.1"/>
    </source>
</evidence>
<dbReference type="GO" id="GO:0009306">
    <property type="term" value="P:protein secretion"/>
    <property type="evidence" value="ECO:0007669"/>
    <property type="project" value="InterPro"/>
</dbReference>
<dbReference type="AlphaFoldDB" id="A0AAJ1W4N6"/>
<dbReference type="Proteomes" id="UP001229081">
    <property type="component" value="Unassembled WGS sequence"/>
</dbReference>
<sequence>MANELHCDLERLPQHAAEHRDLAAQWLDWPGGAEAFLAAFRRTHGVVAEPVAQALEALQAARIQLATDHAEMHHSVGDAIQASFEGFRLTETSNQHKLSAPVQEL</sequence>
<dbReference type="Pfam" id="PF10824">
    <property type="entry name" value="T7SS_ESX_EspC"/>
    <property type="match status" value="1"/>
</dbReference>
<evidence type="ECO:0000313" key="2">
    <source>
        <dbReference type="Proteomes" id="UP001229081"/>
    </source>
</evidence>
<dbReference type="InterPro" id="IPR022536">
    <property type="entry name" value="EspC"/>
</dbReference>
<dbReference type="RefSeq" id="WP_306256084.1">
    <property type="nucleotide sequence ID" value="NZ_JAUFSA010000007.1"/>
</dbReference>
<gene>
    <name evidence="1" type="ORF">QXL92_33555</name>
</gene>
<name>A0AAJ1W4N6_9MYCO</name>
<protein>
    <submittedName>
        <fullName evidence="1">Type VII secretion target</fullName>
    </submittedName>
</protein>
<proteinExistence type="predicted"/>
<comment type="caution">
    <text evidence="1">The sequence shown here is derived from an EMBL/GenBank/DDBJ whole genome shotgun (WGS) entry which is preliminary data.</text>
</comment>
<dbReference type="EMBL" id="JAUFSA010000007">
    <property type="protein sequence ID" value="MDP7739655.1"/>
    <property type="molecule type" value="Genomic_DNA"/>
</dbReference>
<organism evidence="1 2">
    <name type="scientific">Mycobacterium paragordonae</name>
    <dbReference type="NCBI Taxonomy" id="1389713"/>
    <lineage>
        <taxon>Bacteria</taxon>
        <taxon>Bacillati</taxon>
        <taxon>Actinomycetota</taxon>
        <taxon>Actinomycetes</taxon>
        <taxon>Mycobacteriales</taxon>
        <taxon>Mycobacteriaceae</taxon>
        <taxon>Mycobacterium</taxon>
    </lineage>
</organism>